<evidence type="ECO:0000256" key="2">
    <source>
        <dbReference type="SAM" id="MobiDB-lite"/>
    </source>
</evidence>
<sequence length="348" mass="40008">MTPAKPEKSSHELPDDYWIFEELGSPVKLPRTQQTSPESSTSSKALCKNEFEEKLRIYADNMRKLIITARKSINDLKQENLTLKRKLESSGLIECPACLYHFKPEKKDRILPKYVKIFRGKLALEVEFSSLDEMSEWLTLNQLDENSDGLPTMLQKEEKLDLTTTGSLLHSLLSERKEMEAKRERVVISTRRRLNNPAANSSSTTAQRASRASSQRSHDIGKAEISKNETKERYSSPYISHESPSPTIVDRSTDNLEERVKRLTERLPFESCSNVVNSLNETTSMEMPRSGEERHMNRGSYDRKSENPVRDTQRSKAHKREISHSKGDPRSRRTERGREDSRRPGADK</sequence>
<accession>A0AAN8FV74</accession>
<dbReference type="EMBL" id="WIXE01000285">
    <property type="protein sequence ID" value="KAK5986741.1"/>
    <property type="molecule type" value="Genomic_DNA"/>
</dbReference>
<organism evidence="3 4">
    <name type="scientific">Trichostrongylus colubriformis</name>
    <name type="common">Black scour worm</name>
    <dbReference type="NCBI Taxonomy" id="6319"/>
    <lineage>
        <taxon>Eukaryota</taxon>
        <taxon>Metazoa</taxon>
        <taxon>Ecdysozoa</taxon>
        <taxon>Nematoda</taxon>
        <taxon>Chromadorea</taxon>
        <taxon>Rhabditida</taxon>
        <taxon>Rhabditina</taxon>
        <taxon>Rhabditomorpha</taxon>
        <taxon>Strongyloidea</taxon>
        <taxon>Trichostrongylidae</taxon>
        <taxon>Trichostrongylus</taxon>
    </lineage>
</organism>
<keyword evidence="4" id="KW-1185">Reference proteome</keyword>
<name>A0AAN8FV74_TRICO</name>
<dbReference type="Proteomes" id="UP001331761">
    <property type="component" value="Unassembled WGS sequence"/>
</dbReference>
<feature type="compositionally biased region" description="Basic and acidic residues" evidence="2">
    <location>
        <begin position="216"/>
        <end position="234"/>
    </location>
</feature>
<keyword evidence="1" id="KW-0175">Coiled coil</keyword>
<evidence type="ECO:0000256" key="1">
    <source>
        <dbReference type="SAM" id="Coils"/>
    </source>
</evidence>
<feature type="region of interest" description="Disordered" evidence="2">
    <location>
        <begin position="278"/>
        <end position="348"/>
    </location>
</feature>
<protein>
    <submittedName>
        <fullName evidence="3">Uncharacterized protein</fullName>
    </submittedName>
</protein>
<evidence type="ECO:0000313" key="4">
    <source>
        <dbReference type="Proteomes" id="UP001331761"/>
    </source>
</evidence>
<feature type="compositionally biased region" description="Low complexity" evidence="2">
    <location>
        <begin position="201"/>
        <end position="215"/>
    </location>
</feature>
<feature type="region of interest" description="Disordered" evidence="2">
    <location>
        <begin position="183"/>
        <end position="253"/>
    </location>
</feature>
<reference evidence="3 4" key="1">
    <citation type="submission" date="2019-10" db="EMBL/GenBank/DDBJ databases">
        <title>Assembly and Annotation for the nematode Trichostrongylus colubriformis.</title>
        <authorList>
            <person name="Martin J."/>
        </authorList>
    </citation>
    <scope>NUCLEOTIDE SEQUENCE [LARGE SCALE GENOMIC DNA]</scope>
    <source>
        <strain evidence="3">G859</strain>
        <tissue evidence="3">Whole worm</tissue>
    </source>
</reference>
<proteinExistence type="predicted"/>
<feature type="coiled-coil region" evidence="1">
    <location>
        <begin position="59"/>
        <end position="86"/>
    </location>
</feature>
<feature type="non-terminal residue" evidence="3">
    <location>
        <position position="348"/>
    </location>
</feature>
<dbReference type="AlphaFoldDB" id="A0AAN8FV74"/>
<evidence type="ECO:0000313" key="3">
    <source>
        <dbReference type="EMBL" id="KAK5986741.1"/>
    </source>
</evidence>
<feature type="compositionally biased region" description="Basic and acidic residues" evidence="2">
    <location>
        <begin position="289"/>
        <end position="348"/>
    </location>
</feature>
<gene>
    <name evidence="3" type="ORF">GCK32_016340</name>
</gene>
<comment type="caution">
    <text evidence="3">The sequence shown here is derived from an EMBL/GenBank/DDBJ whole genome shotgun (WGS) entry which is preliminary data.</text>
</comment>